<dbReference type="InterPro" id="IPR016024">
    <property type="entry name" value="ARM-type_fold"/>
</dbReference>
<proteinExistence type="inferred from homology"/>
<reference evidence="7 8" key="1">
    <citation type="submission" date="2022-03" db="EMBL/GenBank/DDBJ databases">
        <title>Genome data of Colletotrichum spp.</title>
        <authorList>
            <person name="Utami Y.D."/>
            <person name="Hiruma K."/>
        </authorList>
    </citation>
    <scope>NUCLEOTIDE SEQUENCE [LARGE SCALE GENOMIC DNA]</scope>
    <source>
        <strain evidence="7 8">MAFF 239500</strain>
    </source>
</reference>
<dbReference type="PANTHER" id="PTHR12891">
    <property type="entry name" value="DNA REPAIR/TRANSCRIPTION PROTEIN MET18/MMS19"/>
    <property type="match status" value="1"/>
</dbReference>
<dbReference type="GO" id="GO:0005634">
    <property type="term" value="C:nucleus"/>
    <property type="evidence" value="ECO:0007669"/>
    <property type="project" value="UniProtKB-SubCell"/>
</dbReference>
<keyword evidence="2" id="KW-0677">Repeat</keyword>
<evidence type="ECO:0000256" key="1">
    <source>
        <dbReference type="ARBA" id="ARBA00004123"/>
    </source>
</evidence>
<dbReference type="GO" id="GO:0016226">
    <property type="term" value="P:iron-sulfur cluster assembly"/>
    <property type="evidence" value="ECO:0007669"/>
    <property type="project" value="UniProtKB-UniRule"/>
</dbReference>
<evidence type="ECO:0000313" key="7">
    <source>
        <dbReference type="EMBL" id="GKT40142.1"/>
    </source>
</evidence>
<keyword evidence="4" id="KW-0234">DNA repair</keyword>
<comment type="function">
    <text evidence="4">Key component of the cytosolic iron-sulfur protein assembly (CIA) complex, a multiprotein complex that mediates the incorporation of iron-sulfur cluster into apoproteins specifically involved in DNA metabolism and genomic integrity. In the CIA complex, MMS19 acts as an adapter between early-acting CIA components and a subset of cellular target iron-sulfur proteins.</text>
</comment>
<dbReference type="InterPro" id="IPR039920">
    <property type="entry name" value="MMS19"/>
</dbReference>
<comment type="caution">
    <text evidence="7">The sequence shown here is derived from an EMBL/GenBank/DDBJ whole genome shotgun (WGS) entry which is preliminary data.</text>
</comment>
<comment type="subcellular location">
    <subcellularLocation>
        <location evidence="1 4">Nucleus</location>
    </subcellularLocation>
</comment>
<keyword evidence="4" id="KW-0227">DNA damage</keyword>
<dbReference type="Pfam" id="PF12460">
    <property type="entry name" value="MMS19_C"/>
    <property type="match status" value="1"/>
</dbReference>
<dbReference type="GeneID" id="73321125"/>
<dbReference type="GO" id="GO:0051604">
    <property type="term" value="P:protein maturation"/>
    <property type="evidence" value="ECO:0007669"/>
    <property type="project" value="UniProtKB-UniRule"/>
</dbReference>
<organism evidence="7 8">
    <name type="scientific">Colletotrichum spaethianum</name>
    <dbReference type="NCBI Taxonomy" id="700344"/>
    <lineage>
        <taxon>Eukaryota</taxon>
        <taxon>Fungi</taxon>
        <taxon>Dikarya</taxon>
        <taxon>Ascomycota</taxon>
        <taxon>Pezizomycotina</taxon>
        <taxon>Sordariomycetes</taxon>
        <taxon>Hypocreomycetidae</taxon>
        <taxon>Glomerellales</taxon>
        <taxon>Glomerellaceae</taxon>
        <taxon>Colletotrichum</taxon>
        <taxon>Colletotrichum spaethianum species complex</taxon>
    </lineage>
</organism>
<evidence type="ECO:0000256" key="4">
    <source>
        <dbReference type="RuleBase" id="RU367072"/>
    </source>
</evidence>
<feature type="domain" description="MMS19 C-terminal" evidence="5">
    <location>
        <begin position="720"/>
        <end position="1101"/>
    </location>
</feature>
<name>A0AA37L1I9_9PEZI</name>
<accession>A0AA37L1I9</accession>
<dbReference type="RefSeq" id="XP_049122492.1">
    <property type="nucleotide sequence ID" value="XM_049266535.1"/>
</dbReference>
<evidence type="ECO:0000259" key="5">
    <source>
        <dbReference type="Pfam" id="PF12460"/>
    </source>
</evidence>
<comment type="similarity">
    <text evidence="4">Belongs to the MET18/MMS19 family.</text>
</comment>
<dbReference type="InterPro" id="IPR029240">
    <property type="entry name" value="MMS19_N"/>
</dbReference>
<gene>
    <name evidence="7" type="ORF">ColSpa_00323</name>
</gene>
<evidence type="ECO:0000256" key="2">
    <source>
        <dbReference type="ARBA" id="ARBA00022737"/>
    </source>
</evidence>
<evidence type="ECO:0000259" key="6">
    <source>
        <dbReference type="Pfam" id="PF14500"/>
    </source>
</evidence>
<evidence type="ECO:0000256" key="3">
    <source>
        <dbReference type="ARBA" id="ARBA00023242"/>
    </source>
</evidence>
<dbReference type="Pfam" id="PF14500">
    <property type="entry name" value="MMS19_N"/>
    <property type="match status" value="1"/>
</dbReference>
<feature type="domain" description="MMS19 N-terminal" evidence="6">
    <location>
        <begin position="11"/>
        <end position="272"/>
    </location>
</feature>
<dbReference type="SUPFAM" id="SSF48371">
    <property type="entry name" value="ARM repeat"/>
    <property type="match status" value="1"/>
</dbReference>
<dbReference type="GO" id="GO:0006281">
    <property type="term" value="P:DNA repair"/>
    <property type="evidence" value="ECO:0007669"/>
    <property type="project" value="UniProtKB-UniRule"/>
</dbReference>
<sequence>MEDGEDGEASGDVIARSKALSFLAGTLDHLDPEFLKPDQVNLLVAFFGSMFKVDHKAGILPAAKALQRTASMKTFQPQKGNDIIQSVCSLQDDFKAQVADTRAAVYELLDHLITNPDVANDLQYQHGTTAGFITDLLQLCRNERDPRCLMTWFKILTVFLSEYSPAQEVVDEIFGIFSAYFPISLRTSQHPSGITADDLKLALRACFSAHHRVASKAIPYLLGRLDQPDSVTVNVKVDILKTLTACLSNYEHVQQGVVPFSDKIWSSLKYEVRNGEIEDTINATLEVIRTIAKRLTGDELRDFALAVQRDCLEDLSNPIYTAASGKLLISVHSAKPAAFALMIAPSVTHVKENLRHTKSPEHTKNLLILLNSLLELRQALIGGGVQLSVEDAEAFKATEPMLAPLHNQTYLPLFRKALEETVQKEDIAIGQQAIKGLGLMVCQRAAQTGESTQPMLPESTLSEMCNDLASVIFNTPEQPTMAEARSEARSELENDAVLALQKALMAYPQGRAEVIKDCLKLCESYLASPGRESLPTAAPVLQERVQRLAFVCCYELPHQGDVLSGYTSFLSATLVILHSMLGSKSHPRLWWILVSGIHLAMRLCQSAVEALRPRSKTNNFDDKRFSLTWFSYVANRYPDLPRLDDNIIPNNGDDAMDIDEQTKSGGNDGDELHGEFILVSLFVVRQLYRRATKIISYDDDTELSLALSDDFSSKDLDDRKIEDNYLHVLSEMATFVIKQMTELEQTRLLLNEEVVTLFRGDDEYHHPGPHTGHRWHNSELRDAMLRTWAPQASYSMTNPPKFPISGFSQGRTVILSLGVLQPFHPTTIQRLVERGTAHQILIAGLLARDHSASPRCRHVVSAILTIISNKYPVEKLDEIVAMLQLQMNFVVGEERQSDELEQVTGYLEHEANRIPGGHPDEIRAELARPVYAIVAGILRRYSGNSLRQLLVTIQEGPSNKKIGHILGRNLETIFGGLEILKKEFYGQVRPLWAQRAYFEMIKPMLAKAWPAGSNSRDDMLIAANYSIAVLAAVKHIQYPVYEDDTEDLIRLILCAIRYMPATKDVAAALNVLQHTTQNSPKRVQPFLKSVIEACMSIFKRDGTKASEDNAWMPVGYIPFDHSGLWRSQCRCQVVRIIGLLPVQFEHRHLLDSASQAKRLLAQASGDKVRNVREAALTARAKWDEVN</sequence>
<dbReference type="InterPro" id="IPR024687">
    <property type="entry name" value="MMS19_C"/>
</dbReference>
<dbReference type="AlphaFoldDB" id="A0AA37L1I9"/>
<dbReference type="PANTHER" id="PTHR12891:SF0">
    <property type="entry name" value="MMS19 NUCLEOTIDE EXCISION REPAIR PROTEIN HOMOLOG"/>
    <property type="match status" value="1"/>
</dbReference>
<protein>
    <recommendedName>
        <fullName evidence="4">MMS19 nucleotide excision repair protein</fullName>
    </recommendedName>
</protein>
<keyword evidence="8" id="KW-1185">Reference proteome</keyword>
<evidence type="ECO:0000313" key="8">
    <source>
        <dbReference type="Proteomes" id="UP001055115"/>
    </source>
</evidence>
<dbReference type="GO" id="GO:0097361">
    <property type="term" value="C:cytosolic [4Fe-4S] assembly targeting complex"/>
    <property type="evidence" value="ECO:0007669"/>
    <property type="project" value="UniProtKB-UniRule"/>
</dbReference>
<dbReference type="Proteomes" id="UP001055115">
    <property type="component" value="Unassembled WGS sequence"/>
</dbReference>
<keyword evidence="3 4" id="KW-0539">Nucleus</keyword>
<dbReference type="EMBL" id="BQXU01000001">
    <property type="protein sequence ID" value="GKT40142.1"/>
    <property type="molecule type" value="Genomic_DNA"/>
</dbReference>